<evidence type="ECO:0000256" key="5">
    <source>
        <dbReference type="SAM" id="Phobius"/>
    </source>
</evidence>
<accession>A0ABU0M933</accession>
<evidence type="ECO:0000313" key="8">
    <source>
        <dbReference type="Proteomes" id="UP001223743"/>
    </source>
</evidence>
<dbReference type="PANTHER" id="PTHR12297">
    <property type="entry name" value="HYPOXIA-INDUCBILE GENE 1 HIG1 -RELATED"/>
    <property type="match status" value="1"/>
</dbReference>
<gene>
    <name evidence="7" type="ORF">QO015_002886</name>
</gene>
<dbReference type="EMBL" id="JAUSWJ010000001">
    <property type="protein sequence ID" value="MDQ0517273.1"/>
    <property type="molecule type" value="Genomic_DNA"/>
</dbReference>
<keyword evidence="3 5" id="KW-1133">Transmembrane helix</keyword>
<proteinExistence type="predicted"/>
<comment type="subcellular location">
    <subcellularLocation>
        <location evidence="1">Membrane</location>
    </subcellularLocation>
</comment>
<evidence type="ECO:0000259" key="6">
    <source>
        <dbReference type="PROSITE" id="PS51503"/>
    </source>
</evidence>
<sequence length="63" mass="7161">MNSFLHYLVPIALAAVAIVLLLGLFNMMRGGSSERSQQLMRWRVILQFVAIVIMMATLYFASR</sequence>
<keyword evidence="8" id="KW-1185">Reference proteome</keyword>
<reference evidence="7 8" key="1">
    <citation type="submission" date="2023-07" db="EMBL/GenBank/DDBJ databases">
        <title>Genomic Encyclopedia of Type Strains, Phase IV (KMG-IV): sequencing the most valuable type-strain genomes for metagenomic binning, comparative biology and taxonomic classification.</title>
        <authorList>
            <person name="Goeker M."/>
        </authorList>
    </citation>
    <scope>NUCLEOTIDE SEQUENCE [LARGE SCALE GENOMIC DNA]</scope>
    <source>
        <strain evidence="7 8">B1-1</strain>
    </source>
</reference>
<evidence type="ECO:0000313" key="7">
    <source>
        <dbReference type="EMBL" id="MDQ0517273.1"/>
    </source>
</evidence>
<keyword evidence="2 5" id="KW-0812">Transmembrane</keyword>
<dbReference type="RefSeq" id="WP_266278557.1">
    <property type="nucleotide sequence ID" value="NZ_JAPKNF010000001.1"/>
</dbReference>
<dbReference type="NCBIfam" id="NF033233">
    <property type="entry name" value="twin_helix"/>
    <property type="match status" value="1"/>
</dbReference>
<feature type="domain" description="HIG1" evidence="6">
    <location>
        <begin position="1"/>
        <end position="63"/>
    </location>
</feature>
<evidence type="ECO:0000256" key="1">
    <source>
        <dbReference type="ARBA" id="ARBA00004370"/>
    </source>
</evidence>
<feature type="transmembrane region" description="Helical" evidence="5">
    <location>
        <begin position="40"/>
        <end position="61"/>
    </location>
</feature>
<comment type="caution">
    <text evidence="7">The sequence shown here is derived from an EMBL/GenBank/DDBJ whole genome shotgun (WGS) entry which is preliminary data.</text>
</comment>
<dbReference type="Proteomes" id="UP001223743">
    <property type="component" value="Unassembled WGS sequence"/>
</dbReference>
<evidence type="ECO:0000256" key="3">
    <source>
        <dbReference type="ARBA" id="ARBA00022989"/>
    </source>
</evidence>
<dbReference type="PANTHER" id="PTHR12297:SF3">
    <property type="entry name" value="HIG1 DOMAIN FAMILY MEMBER 1A"/>
    <property type="match status" value="1"/>
</dbReference>
<name>A0ABU0M933_9HYPH</name>
<evidence type="ECO:0000256" key="2">
    <source>
        <dbReference type="ARBA" id="ARBA00022692"/>
    </source>
</evidence>
<dbReference type="Pfam" id="PF04588">
    <property type="entry name" value="HIG_1_N"/>
    <property type="match status" value="1"/>
</dbReference>
<dbReference type="Gene3D" id="6.10.140.1320">
    <property type="match status" value="1"/>
</dbReference>
<dbReference type="InterPro" id="IPR050355">
    <property type="entry name" value="RCF1"/>
</dbReference>
<dbReference type="InterPro" id="IPR007667">
    <property type="entry name" value="Hypoxia_induced_domain"/>
</dbReference>
<dbReference type="PROSITE" id="PS51503">
    <property type="entry name" value="HIG1"/>
    <property type="match status" value="1"/>
</dbReference>
<protein>
    <recommendedName>
        <fullName evidence="6">HIG1 domain-containing protein</fullName>
    </recommendedName>
</protein>
<keyword evidence="4 5" id="KW-0472">Membrane</keyword>
<feature type="transmembrane region" description="Helical" evidence="5">
    <location>
        <begin position="6"/>
        <end position="28"/>
    </location>
</feature>
<evidence type="ECO:0000256" key="4">
    <source>
        <dbReference type="ARBA" id="ARBA00023136"/>
    </source>
</evidence>
<organism evidence="7 8">
    <name type="scientific">Kaistia geumhonensis</name>
    <dbReference type="NCBI Taxonomy" id="410839"/>
    <lineage>
        <taxon>Bacteria</taxon>
        <taxon>Pseudomonadati</taxon>
        <taxon>Pseudomonadota</taxon>
        <taxon>Alphaproteobacteria</taxon>
        <taxon>Hyphomicrobiales</taxon>
        <taxon>Kaistiaceae</taxon>
        <taxon>Kaistia</taxon>
    </lineage>
</organism>